<proteinExistence type="predicted"/>
<sequence>MIKTGGSNTYQIEVIETMSALIEVVAEDGETALLKAREMYRSEDIILEPDDMLDTEFIIFGVEENE</sequence>
<organism evidence="2 3">
    <name type="scientific">Psychrobacter piscatorii</name>
    <dbReference type="NCBI Taxonomy" id="554343"/>
    <lineage>
        <taxon>Bacteria</taxon>
        <taxon>Pseudomonadati</taxon>
        <taxon>Pseudomonadota</taxon>
        <taxon>Gammaproteobacteria</taxon>
        <taxon>Moraxellales</taxon>
        <taxon>Moraxellaceae</taxon>
        <taxon>Psychrobacter</taxon>
    </lineage>
</organism>
<dbReference type="Proteomes" id="UP000051202">
    <property type="component" value="Unassembled WGS sequence"/>
</dbReference>
<dbReference type="RefSeq" id="WP_058024875.1">
    <property type="nucleotide sequence ID" value="NZ_LNDJ01000071.1"/>
</dbReference>
<gene>
    <name evidence="2" type="ORF">AS194_08880</name>
</gene>
<accession>A0A0T6DQW7</accession>
<evidence type="ECO:0000313" key="3">
    <source>
        <dbReference type="Proteomes" id="UP000051202"/>
    </source>
</evidence>
<evidence type="ECO:0000259" key="1">
    <source>
        <dbReference type="Pfam" id="PF14207"/>
    </source>
</evidence>
<feature type="domain" description="DpnD/PcfM-like C-terminal" evidence="1">
    <location>
        <begin position="10"/>
        <end position="52"/>
    </location>
</feature>
<reference evidence="2 3" key="1">
    <citation type="submission" date="2015-11" db="EMBL/GenBank/DDBJ databases">
        <title>Permanent draft genome of Psychrobacter piscatorii LQ58.</title>
        <authorList>
            <person name="Zhou M."/>
            <person name="Dong B."/>
            <person name="Liu Q."/>
        </authorList>
    </citation>
    <scope>NUCLEOTIDE SEQUENCE [LARGE SCALE GENOMIC DNA]</scope>
    <source>
        <strain evidence="2 3">LQ58</strain>
    </source>
</reference>
<keyword evidence="3" id="KW-1185">Reference proteome</keyword>
<dbReference type="AlphaFoldDB" id="A0A0T6DQW7"/>
<evidence type="ECO:0000313" key="2">
    <source>
        <dbReference type="EMBL" id="KRU22350.1"/>
    </source>
</evidence>
<comment type="caution">
    <text evidence="2">The sequence shown here is derived from an EMBL/GenBank/DDBJ whole genome shotgun (WGS) entry which is preliminary data.</text>
</comment>
<dbReference type="STRING" id="554343.AS194_08880"/>
<name>A0A0T6DQW7_9GAMM</name>
<dbReference type="Pfam" id="PF14207">
    <property type="entry name" value="DpnD-PcfM"/>
    <property type="match status" value="1"/>
</dbReference>
<protein>
    <recommendedName>
        <fullName evidence="1">DpnD/PcfM-like C-terminal domain-containing protein</fullName>
    </recommendedName>
</protein>
<dbReference type="EMBL" id="LNDJ01000071">
    <property type="protein sequence ID" value="KRU22350.1"/>
    <property type="molecule type" value="Genomic_DNA"/>
</dbReference>
<dbReference type="InterPro" id="IPR025575">
    <property type="entry name" value="DpnD/PcfM_C"/>
</dbReference>